<dbReference type="STRING" id="1137799.GZ78_01705"/>
<sequence length="433" mass="47975">MSDSTVETELEDVTRHKFRQGKTWSARDSGWMMNLFGTAIGAGILYLPINAGAGGIWPLVVMAFLAGPMVWLAHRNLVRFCLSSSDPASNITSTVNEHFGTTAGRVLTLAYFLSIYPIFLLYGIGVTNVVISFMEYQLQMEPPPRILLSLGLVSCLVAIMHIGEKWMLRSVKFLCYPLVVILLGISIYLIPHWNLAAFDQPFNIHDMLLTLFLSTPLLVFSFNHSPACSAFAQAYRLTIPDREACAQKTSLILKRNTQLLLVVILLFVFSCVLSLTPEDLLQAKEANLPVLSVLANRSGNPVFAVIASAIAFLAIASSFFGVYLGTLEGMQGLVIQQWHKYNGHKPLNPIALRRGTLAFALITCWLAGNANWNVIGMVEIVVVPILATILYLMPVYALYRVPDLRRFRNIYLDTFTTIVGIVAITAFIVDQVL</sequence>
<dbReference type="PANTHER" id="PTHR35334">
    <property type="entry name" value="SERINE TRANSPORTER"/>
    <property type="match status" value="1"/>
</dbReference>
<keyword evidence="5 8" id="KW-0812">Transmembrane</keyword>
<feature type="transmembrane region" description="Helical" evidence="8">
    <location>
        <begin position="109"/>
        <end position="134"/>
    </location>
</feature>
<feature type="transmembrane region" description="Helical" evidence="8">
    <location>
        <begin position="146"/>
        <end position="162"/>
    </location>
</feature>
<dbReference type="OrthoDB" id="1627372at2"/>
<feature type="transmembrane region" description="Helical" evidence="8">
    <location>
        <begin position="174"/>
        <end position="191"/>
    </location>
</feature>
<feature type="transmembrane region" description="Helical" evidence="8">
    <location>
        <begin position="302"/>
        <end position="326"/>
    </location>
</feature>
<keyword evidence="2" id="KW-0813">Transport</keyword>
<dbReference type="eggNOG" id="COG0814">
    <property type="taxonomic scope" value="Bacteria"/>
</dbReference>
<evidence type="ECO:0000256" key="8">
    <source>
        <dbReference type="SAM" id="Phobius"/>
    </source>
</evidence>
<feature type="transmembrane region" description="Helical" evidence="8">
    <location>
        <begin position="256"/>
        <end position="275"/>
    </location>
</feature>
<feature type="transmembrane region" description="Helical" evidence="8">
    <location>
        <begin position="211"/>
        <end position="235"/>
    </location>
</feature>
<evidence type="ECO:0000256" key="4">
    <source>
        <dbReference type="ARBA" id="ARBA00022519"/>
    </source>
</evidence>
<evidence type="ECO:0000256" key="6">
    <source>
        <dbReference type="ARBA" id="ARBA00022989"/>
    </source>
</evidence>
<name>A0A081NK47_9GAMM</name>
<dbReference type="Pfam" id="PF03222">
    <property type="entry name" value="Trp_Tyr_perm"/>
    <property type="match status" value="1"/>
</dbReference>
<evidence type="ECO:0000256" key="5">
    <source>
        <dbReference type="ARBA" id="ARBA00022692"/>
    </source>
</evidence>
<feature type="transmembrane region" description="Helical" evidence="8">
    <location>
        <begin position="31"/>
        <end position="49"/>
    </location>
</feature>
<evidence type="ECO:0008006" key="11">
    <source>
        <dbReference type="Google" id="ProtNLM"/>
    </source>
</evidence>
<comment type="subcellular location">
    <subcellularLocation>
        <location evidence="1">Cell inner membrane</location>
        <topology evidence="1">Multi-pass membrane protein</topology>
    </subcellularLocation>
</comment>
<dbReference type="GO" id="GO:0005886">
    <property type="term" value="C:plasma membrane"/>
    <property type="evidence" value="ECO:0007669"/>
    <property type="project" value="UniProtKB-SubCell"/>
</dbReference>
<dbReference type="EMBL" id="JOKH01000001">
    <property type="protein sequence ID" value="KEQ18820.1"/>
    <property type="molecule type" value="Genomic_DNA"/>
</dbReference>
<dbReference type="InterPro" id="IPR018227">
    <property type="entry name" value="Amino_acid_transport_2"/>
</dbReference>
<feature type="transmembrane region" description="Helical" evidence="8">
    <location>
        <begin position="55"/>
        <end position="73"/>
    </location>
</feature>
<keyword evidence="7 8" id="KW-0472">Membrane</keyword>
<dbReference type="PANTHER" id="PTHR35334:SF2">
    <property type="entry name" value="SERINE TRANSPORTER SDAC"/>
    <property type="match status" value="1"/>
</dbReference>
<dbReference type="RefSeq" id="WP_034832215.1">
    <property type="nucleotide sequence ID" value="NZ_JOKH01000001.1"/>
</dbReference>
<comment type="caution">
    <text evidence="9">The sequence shown here is derived from an EMBL/GenBank/DDBJ whole genome shotgun (WGS) entry which is preliminary data.</text>
</comment>
<evidence type="ECO:0000256" key="3">
    <source>
        <dbReference type="ARBA" id="ARBA00022475"/>
    </source>
</evidence>
<dbReference type="GO" id="GO:0003333">
    <property type="term" value="P:amino acid transmembrane transport"/>
    <property type="evidence" value="ECO:0007669"/>
    <property type="project" value="InterPro"/>
</dbReference>
<accession>A0A081NK47</accession>
<evidence type="ECO:0000256" key="1">
    <source>
        <dbReference type="ARBA" id="ARBA00004429"/>
    </source>
</evidence>
<feature type="transmembrane region" description="Helical" evidence="8">
    <location>
        <begin position="374"/>
        <end position="398"/>
    </location>
</feature>
<keyword evidence="10" id="KW-1185">Reference proteome</keyword>
<reference evidence="9 10" key="1">
    <citation type="submission" date="2014-06" db="EMBL/GenBank/DDBJ databases">
        <title>Whole Genome Sequences of Three Symbiotic Endozoicomonas Bacteria.</title>
        <authorList>
            <person name="Neave M.J."/>
            <person name="Apprill A."/>
            <person name="Voolstra C.R."/>
        </authorList>
    </citation>
    <scope>NUCLEOTIDE SEQUENCE [LARGE SCALE GENOMIC DNA]</scope>
    <source>
        <strain evidence="9 10">DSM 25634</strain>
    </source>
</reference>
<dbReference type="AlphaFoldDB" id="A0A081NK47"/>
<proteinExistence type="predicted"/>
<keyword evidence="4" id="KW-0997">Cell inner membrane</keyword>
<feature type="transmembrane region" description="Helical" evidence="8">
    <location>
        <begin position="410"/>
        <end position="429"/>
    </location>
</feature>
<gene>
    <name evidence="9" type="ORF">GZ78_01705</name>
</gene>
<protein>
    <recommendedName>
        <fullName evidence="11">Serine/threonine protein kinase</fullName>
    </recommendedName>
</protein>
<evidence type="ECO:0000313" key="9">
    <source>
        <dbReference type="EMBL" id="KEQ18820.1"/>
    </source>
</evidence>
<keyword evidence="3" id="KW-1003">Cell membrane</keyword>
<evidence type="ECO:0000313" key="10">
    <source>
        <dbReference type="Proteomes" id="UP000028073"/>
    </source>
</evidence>
<dbReference type="Proteomes" id="UP000028073">
    <property type="component" value="Unassembled WGS sequence"/>
</dbReference>
<evidence type="ECO:0000256" key="2">
    <source>
        <dbReference type="ARBA" id="ARBA00022448"/>
    </source>
</evidence>
<evidence type="ECO:0000256" key="7">
    <source>
        <dbReference type="ARBA" id="ARBA00023136"/>
    </source>
</evidence>
<organism evidence="9 10">
    <name type="scientific">Endozoicomonas numazuensis</name>
    <dbReference type="NCBI Taxonomy" id="1137799"/>
    <lineage>
        <taxon>Bacteria</taxon>
        <taxon>Pseudomonadati</taxon>
        <taxon>Pseudomonadota</taxon>
        <taxon>Gammaproteobacteria</taxon>
        <taxon>Oceanospirillales</taxon>
        <taxon>Endozoicomonadaceae</taxon>
        <taxon>Endozoicomonas</taxon>
    </lineage>
</organism>
<dbReference type="Gene3D" id="1.20.1740.10">
    <property type="entry name" value="Amino acid/polyamine transporter I"/>
    <property type="match status" value="1"/>
</dbReference>
<feature type="transmembrane region" description="Helical" evidence="8">
    <location>
        <begin position="347"/>
        <end position="368"/>
    </location>
</feature>
<keyword evidence="6 8" id="KW-1133">Transmembrane helix</keyword>